<organism evidence="2 3">
    <name type="scientific">Xyrichtys novacula</name>
    <name type="common">Pearly razorfish</name>
    <name type="synonym">Hemipteronotus novacula</name>
    <dbReference type="NCBI Taxonomy" id="13765"/>
    <lineage>
        <taxon>Eukaryota</taxon>
        <taxon>Metazoa</taxon>
        <taxon>Chordata</taxon>
        <taxon>Craniata</taxon>
        <taxon>Vertebrata</taxon>
        <taxon>Euteleostomi</taxon>
        <taxon>Actinopterygii</taxon>
        <taxon>Neopterygii</taxon>
        <taxon>Teleostei</taxon>
        <taxon>Neoteleostei</taxon>
        <taxon>Acanthomorphata</taxon>
        <taxon>Eupercaria</taxon>
        <taxon>Labriformes</taxon>
        <taxon>Labridae</taxon>
        <taxon>Xyrichtys</taxon>
    </lineage>
</organism>
<accession>A0AAV1EYV1</accession>
<name>A0AAV1EYV1_XYRNO</name>
<keyword evidence="3" id="KW-1185">Reference proteome</keyword>
<proteinExistence type="predicted"/>
<evidence type="ECO:0000256" key="1">
    <source>
        <dbReference type="SAM" id="Phobius"/>
    </source>
</evidence>
<keyword evidence="1" id="KW-0472">Membrane</keyword>
<evidence type="ECO:0000313" key="2">
    <source>
        <dbReference type="EMBL" id="CAJ1053914.1"/>
    </source>
</evidence>
<reference evidence="2" key="1">
    <citation type="submission" date="2023-08" db="EMBL/GenBank/DDBJ databases">
        <authorList>
            <person name="Alioto T."/>
            <person name="Alioto T."/>
            <person name="Gomez Garrido J."/>
        </authorList>
    </citation>
    <scope>NUCLEOTIDE SEQUENCE</scope>
</reference>
<dbReference type="Proteomes" id="UP001178508">
    <property type="component" value="Chromosome 3"/>
</dbReference>
<keyword evidence="1" id="KW-0812">Transmembrane</keyword>
<dbReference type="AlphaFoldDB" id="A0AAV1EYV1"/>
<dbReference type="SUPFAM" id="SSF48726">
    <property type="entry name" value="Immunoglobulin"/>
    <property type="match status" value="1"/>
</dbReference>
<sequence>MEVEDAKKSGNAKKKKKATLALSRHVLRFSHKRRWQEDEQTTEFSLRKLLCNPADPKAVWFSLPGGWAETKYLTGREGGKLKLETGPFNLHGDFQIEWSRRLNGQTVDHTLIDCDAKCAPSNGPEDKLHLNTTSGALTLQLLSPADSGLYVGFITEDNSNVHQYIYNVTVQETPPEVTENHRNHNALFVSIGLFGFVVIGLLVAILLGVKAKTLEKKKVNAQSV</sequence>
<gene>
    <name evidence="2" type="ORF">XNOV1_A024251</name>
</gene>
<keyword evidence="1" id="KW-1133">Transmembrane helix</keyword>
<dbReference type="InterPro" id="IPR036179">
    <property type="entry name" value="Ig-like_dom_sf"/>
</dbReference>
<dbReference type="Gene3D" id="2.60.40.10">
    <property type="entry name" value="Immunoglobulins"/>
    <property type="match status" value="1"/>
</dbReference>
<feature type="transmembrane region" description="Helical" evidence="1">
    <location>
        <begin position="186"/>
        <end position="209"/>
    </location>
</feature>
<protein>
    <submittedName>
        <fullName evidence="2">Uncharacterized protein</fullName>
    </submittedName>
</protein>
<dbReference type="EMBL" id="OY660866">
    <property type="protein sequence ID" value="CAJ1053914.1"/>
    <property type="molecule type" value="Genomic_DNA"/>
</dbReference>
<dbReference type="InterPro" id="IPR013783">
    <property type="entry name" value="Ig-like_fold"/>
</dbReference>
<evidence type="ECO:0000313" key="3">
    <source>
        <dbReference type="Proteomes" id="UP001178508"/>
    </source>
</evidence>